<evidence type="ECO:0000313" key="2">
    <source>
        <dbReference type="EMBL" id="NMH61306.1"/>
    </source>
</evidence>
<sequence length="226" mass="25354">MNNNKPHPPRLALWLLDVTLPDTVKDDITGDLTEEYCGSTDTGLTKNKWFWHQTIATCWRFTMTKQKLTSIGLATLSILLFGLIAYSILFLSVADDPVSFQKAYWTDGNFHQFFFDEPLWQFIGANNLSQLTIDMFIHLPSLVWTVAALGLFVLVKKQFALSFSKQLLAAVILILLPYVGGVAYFSLNEVALNQAGPILALMLISALYLLLPFTHLLVKELKAVQA</sequence>
<feature type="transmembrane region" description="Helical" evidence="1">
    <location>
        <begin position="70"/>
        <end position="94"/>
    </location>
</feature>
<reference evidence="2 3" key="1">
    <citation type="submission" date="2020-03" db="EMBL/GenBank/DDBJ databases">
        <title>Alteromonas ponticola sp. nov., isolated from seawater.</title>
        <authorList>
            <person name="Yoon J.-H."/>
            <person name="Kim Y.-O."/>
        </authorList>
    </citation>
    <scope>NUCLEOTIDE SEQUENCE [LARGE SCALE GENOMIC DNA]</scope>
    <source>
        <strain evidence="2 3">MYP5</strain>
    </source>
</reference>
<gene>
    <name evidence="2" type="ORF">HCJ96_14845</name>
</gene>
<dbReference type="RefSeq" id="WP_169211867.1">
    <property type="nucleotide sequence ID" value="NZ_JAATNW010000008.1"/>
</dbReference>
<feature type="transmembrane region" description="Helical" evidence="1">
    <location>
        <begin position="167"/>
        <end position="186"/>
    </location>
</feature>
<evidence type="ECO:0000256" key="1">
    <source>
        <dbReference type="SAM" id="Phobius"/>
    </source>
</evidence>
<name>A0ABX1R6L3_9ALTE</name>
<keyword evidence="3" id="KW-1185">Reference proteome</keyword>
<keyword evidence="1" id="KW-1133">Transmembrane helix</keyword>
<keyword evidence="1" id="KW-0472">Membrane</keyword>
<proteinExistence type="predicted"/>
<evidence type="ECO:0008006" key="4">
    <source>
        <dbReference type="Google" id="ProtNLM"/>
    </source>
</evidence>
<organism evidence="2 3">
    <name type="scientific">Alteromonas ponticola</name>
    <dbReference type="NCBI Taxonomy" id="2720613"/>
    <lineage>
        <taxon>Bacteria</taxon>
        <taxon>Pseudomonadati</taxon>
        <taxon>Pseudomonadota</taxon>
        <taxon>Gammaproteobacteria</taxon>
        <taxon>Alteromonadales</taxon>
        <taxon>Alteromonadaceae</taxon>
        <taxon>Alteromonas/Salinimonas group</taxon>
        <taxon>Alteromonas</taxon>
    </lineage>
</organism>
<feature type="transmembrane region" description="Helical" evidence="1">
    <location>
        <begin position="198"/>
        <end position="218"/>
    </location>
</feature>
<evidence type="ECO:0000313" key="3">
    <source>
        <dbReference type="Proteomes" id="UP000709336"/>
    </source>
</evidence>
<comment type="caution">
    <text evidence="2">The sequence shown here is derived from an EMBL/GenBank/DDBJ whole genome shotgun (WGS) entry which is preliminary data.</text>
</comment>
<accession>A0ABX1R6L3</accession>
<keyword evidence="1" id="KW-0812">Transmembrane</keyword>
<feature type="transmembrane region" description="Helical" evidence="1">
    <location>
        <begin position="135"/>
        <end position="155"/>
    </location>
</feature>
<dbReference type="Proteomes" id="UP000709336">
    <property type="component" value="Unassembled WGS sequence"/>
</dbReference>
<protein>
    <recommendedName>
        <fullName evidence="4">DUF2079 domain-containing protein</fullName>
    </recommendedName>
</protein>
<dbReference type="EMBL" id="JAATNW010000008">
    <property type="protein sequence ID" value="NMH61306.1"/>
    <property type="molecule type" value="Genomic_DNA"/>
</dbReference>